<evidence type="ECO:0000313" key="1">
    <source>
        <dbReference type="EMBL" id="MDS1308662.1"/>
    </source>
</evidence>
<evidence type="ECO:0000313" key="2">
    <source>
        <dbReference type="Proteomes" id="UP001267407"/>
    </source>
</evidence>
<gene>
    <name evidence="1" type="ORF">RKA07_00950</name>
</gene>
<keyword evidence="2" id="KW-1185">Reference proteome</keyword>
<dbReference type="RefSeq" id="WP_200201321.1">
    <property type="nucleotide sequence ID" value="NZ_JAVMBO010000003.1"/>
</dbReference>
<dbReference type="EMBL" id="JAVMBO010000003">
    <property type="protein sequence ID" value="MDS1308662.1"/>
    <property type="molecule type" value="Genomic_DNA"/>
</dbReference>
<sequence>MNTQASHIPSITEISQAVELAKKERSEYMAELISALPAKLSAIFRSSAQSATGKVSPSH</sequence>
<accession>A0ABU2HC64</accession>
<protein>
    <submittedName>
        <fullName evidence="1">Uncharacterized protein</fullName>
    </submittedName>
</protein>
<proteinExistence type="predicted"/>
<name>A0ABU2HC64_9GAMM</name>
<dbReference type="NCBIfam" id="NF046098">
    <property type="entry name" value="RSP_7527_fam"/>
    <property type="match status" value="1"/>
</dbReference>
<organism evidence="1 2">
    <name type="scientific">Marinobacter xiaoshiensis</name>
    <dbReference type="NCBI Taxonomy" id="3073652"/>
    <lineage>
        <taxon>Bacteria</taxon>
        <taxon>Pseudomonadati</taxon>
        <taxon>Pseudomonadota</taxon>
        <taxon>Gammaproteobacteria</taxon>
        <taxon>Pseudomonadales</taxon>
        <taxon>Marinobacteraceae</taxon>
        <taxon>Marinobacter</taxon>
    </lineage>
</organism>
<comment type="caution">
    <text evidence="1">The sequence shown here is derived from an EMBL/GenBank/DDBJ whole genome shotgun (WGS) entry which is preliminary data.</text>
</comment>
<dbReference type="InterPro" id="IPR058227">
    <property type="entry name" value="RSP_7527-like"/>
</dbReference>
<dbReference type="Proteomes" id="UP001267407">
    <property type="component" value="Unassembled WGS sequence"/>
</dbReference>
<reference evidence="1" key="1">
    <citation type="submission" date="2023-09" db="EMBL/GenBank/DDBJ databases">
        <title>Marinobacter sediminicola sp. nov. and Marinobacter maritimum sp. nov., isolated from marine sediment.</title>
        <authorList>
            <person name="An J."/>
        </authorList>
    </citation>
    <scope>NUCLEOTIDE SEQUENCE</scope>
    <source>
        <strain evidence="1">F60267</strain>
    </source>
</reference>